<dbReference type="Gene3D" id="3.40.50.450">
    <property type="match status" value="1"/>
</dbReference>
<dbReference type="PANTHER" id="PTHR43393">
    <property type="entry name" value="CYTOKININ RIBOSIDE 5'-MONOPHOSPHATE PHOSPHORIBOHYDROLASE"/>
    <property type="match status" value="1"/>
</dbReference>
<gene>
    <name evidence="1" type="ORF">FXV83_23970</name>
</gene>
<evidence type="ECO:0000313" key="1">
    <source>
        <dbReference type="EMBL" id="TYO64127.1"/>
    </source>
</evidence>
<keyword evidence="2" id="KW-1185">Reference proteome</keyword>
<evidence type="ECO:0000313" key="2">
    <source>
        <dbReference type="Proteomes" id="UP000324797"/>
    </source>
</evidence>
<name>A0A5S4YKW8_9BRAD</name>
<dbReference type="RefSeq" id="WP_148741835.1">
    <property type="nucleotide sequence ID" value="NZ_VSTH01000079.1"/>
</dbReference>
<proteinExistence type="predicted"/>
<dbReference type="GO" id="GO:0005829">
    <property type="term" value="C:cytosol"/>
    <property type="evidence" value="ECO:0007669"/>
    <property type="project" value="TreeGrafter"/>
</dbReference>
<dbReference type="AlphaFoldDB" id="A0A5S4YKW8"/>
<dbReference type="EMBL" id="VSTH01000079">
    <property type="protein sequence ID" value="TYO64127.1"/>
    <property type="molecule type" value="Genomic_DNA"/>
</dbReference>
<comment type="caution">
    <text evidence="1">The sequence shown here is derived from an EMBL/GenBank/DDBJ whole genome shotgun (WGS) entry which is preliminary data.</text>
</comment>
<dbReference type="PANTHER" id="PTHR43393:SF3">
    <property type="entry name" value="LYSINE DECARBOXYLASE-LIKE PROTEIN"/>
    <property type="match status" value="1"/>
</dbReference>
<organism evidence="1 2">
    <name type="scientific">Bradyrhizobium hipponense</name>
    <dbReference type="NCBI Taxonomy" id="2605638"/>
    <lineage>
        <taxon>Bacteria</taxon>
        <taxon>Pseudomonadati</taxon>
        <taxon>Pseudomonadota</taxon>
        <taxon>Alphaproteobacteria</taxon>
        <taxon>Hyphomicrobiales</taxon>
        <taxon>Nitrobacteraceae</taxon>
        <taxon>Bradyrhizobium</taxon>
    </lineage>
</organism>
<dbReference type="InterPro" id="IPR041164">
    <property type="entry name" value="LDcluster4"/>
</dbReference>
<evidence type="ECO:0008006" key="3">
    <source>
        <dbReference type="Google" id="ProtNLM"/>
    </source>
</evidence>
<sequence>MTELVPLRLYTAEDLLSGFNPWDPLGYSLTRDFSIFRRFVHDGGAVPASLAIRTAQADHDAAIADALRQFLKDLRRPLVGFMGGHGVPRNSDAYADIARLARFLAHRGFLIVTGGGPGIMEAAHLGVAFSASPDGDLETALKAIAVEPVVPSLDALFDPDGMVLPEKLEALVKARQWLKVAIEVRKAAPEILPISLAIPTWLYGAEPTMPFATHYAKYYQNSLREEALVNNSRAGIIYGQGGGGTMREVFQDVERNYYLRRVEDFTPMIFFDRGGYWTSDAVYDGDAIKKRGIRLDASIPTILTLGLRGGGMATSDVDLCINKIKFTVNHMEIANILAGHVSAAEKNLNFALAAQPMKVTNSRMNRH</sequence>
<dbReference type="SUPFAM" id="SSF102405">
    <property type="entry name" value="MCP/YpsA-like"/>
    <property type="match status" value="1"/>
</dbReference>
<reference evidence="1 2" key="1">
    <citation type="submission" date="2019-08" db="EMBL/GenBank/DDBJ databases">
        <title>Bradyrhizobium hipponensis sp. nov., a rhizobium isolated from a Lupinus angustifolius root nodule in Tunisia.</title>
        <authorList>
            <person name="Off K."/>
            <person name="Rejili M."/>
            <person name="Mars M."/>
            <person name="Brachmann A."/>
            <person name="Marin M."/>
        </authorList>
    </citation>
    <scope>NUCLEOTIDE SEQUENCE [LARGE SCALE GENOMIC DNA]</scope>
    <source>
        <strain evidence="2">aSej3</strain>
    </source>
</reference>
<dbReference type="Pfam" id="PF18306">
    <property type="entry name" value="LDcluster4"/>
    <property type="match status" value="1"/>
</dbReference>
<dbReference type="InterPro" id="IPR052341">
    <property type="entry name" value="LOG_family_nucleotidases"/>
</dbReference>
<dbReference type="Proteomes" id="UP000324797">
    <property type="component" value="Unassembled WGS sequence"/>
</dbReference>
<accession>A0A5S4YKW8</accession>
<protein>
    <recommendedName>
        <fullName evidence="3">Rossmann fold nucleotide-binding protein</fullName>
    </recommendedName>
</protein>